<accession>A0A344URW3</accession>
<evidence type="ECO:0000313" key="1">
    <source>
        <dbReference type="EMBL" id="AXE38011.1"/>
    </source>
</evidence>
<name>A0A344URW3_9ACTN</name>
<dbReference type="OrthoDB" id="3721800at2"/>
<protein>
    <submittedName>
        <fullName evidence="1">Uncharacterized protein</fullName>
    </submittedName>
</protein>
<sequence>MGRRTLTASTLTFHQKRKRNASSYAPADLEGEDLLKLFQDWANDLGVETSQDDRHQSWVSIANVRSVAPRVVLLDLRVGYYGEPGEIVDVTSGDTVGTILDDQAPTGANRALLFVPEQGATAYYLAEESSRGSAGARVLRLFKRYFSDYTDLITMTTQTVTESEAWSKGAKLKEVEVRLSGHSADIADGPQVEVGTISYVARPERRNVFPGRLLPQLHKKEVVGELVSVPDLPDGSDVYVTMERDGRTKKFILGSEGAPAVREVLNDASQPVLTDIELLETCSEKVSDMCSRNSDVWISDWSRLGKHGDE</sequence>
<proteinExistence type="predicted"/>
<organism evidence="1 2">
    <name type="scientific">Acidipropionibacterium virtanenii</name>
    <dbReference type="NCBI Taxonomy" id="2057246"/>
    <lineage>
        <taxon>Bacteria</taxon>
        <taxon>Bacillati</taxon>
        <taxon>Actinomycetota</taxon>
        <taxon>Actinomycetes</taxon>
        <taxon>Propionibacteriales</taxon>
        <taxon>Propionibacteriaceae</taxon>
        <taxon>Acidipropionibacterium</taxon>
    </lineage>
</organism>
<dbReference type="EMBL" id="CP025198">
    <property type="protein sequence ID" value="AXE38011.1"/>
    <property type="molecule type" value="Genomic_DNA"/>
</dbReference>
<keyword evidence="2" id="KW-1185">Reference proteome</keyword>
<reference evidence="1 2" key="1">
    <citation type="submission" date="2017-12" db="EMBL/GenBank/DDBJ databases">
        <title>The whole genome sequence of the Acidipropionibacterium virtanenii sp. nov. type strain JS278.</title>
        <authorList>
            <person name="Laine P."/>
            <person name="Deptula P."/>
            <person name="Varmanen P."/>
            <person name="Auvinen P."/>
        </authorList>
    </citation>
    <scope>NUCLEOTIDE SEQUENCE [LARGE SCALE GENOMIC DNA]</scope>
    <source>
        <strain evidence="1 2">JS278</strain>
    </source>
</reference>
<evidence type="ECO:0000313" key="2">
    <source>
        <dbReference type="Proteomes" id="UP000251995"/>
    </source>
</evidence>
<gene>
    <name evidence="1" type="ORF">JS278_00824</name>
</gene>
<dbReference type="Proteomes" id="UP000251995">
    <property type="component" value="Chromosome"/>
</dbReference>
<dbReference type="KEGG" id="acij:JS278_00824"/>
<dbReference type="RefSeq" id="WP_114044090.1">
    <property type="nucleotide sequence ID" value="NZ_CP025198.1"/>
</dbReference>
<dbReference type="AlphaFoldDB" id="A0A344URW3"/>